<dbReference type="Proteomes" id="UP000250235">
    <property type="component" value="Unassembled WGS sequence"/>
</dbReference>
<name>A0A2Z7CGX9_9LAMI</name>
<reference evidence="1 2" key="1">
    <citation type="journal article" date="2015" name="Proc. Natl. Acad. Sci. U.S.A.">
        <title>The resurrection genome of Boea hygrometrica: A blueprint for survival of dehydration.</title>
        <authorList>
            <person name="Xiao L."/>
            <person name="Yang G."/>
            <person name="Zhang L."/>
            <person name="Yang X."/>
            <person name="Zhao S."/>
            <person name="Ji Z."/>
            <person name="Zhou Q."/>
            <person name="Hu M."/>
            <person name="Wang Y."/>
            <person name="Chen M."/>
            <person name="Xu Y."/>
            <person name="Jin H."/>
            <person name="Xiao X."/>
            <person name="Hu G."/>
            <person name="Bao F."/>
            <person name="Hu Y."/>
            <person name="Wan P."/>
            <person name="Li L."/>
            <person name="Deng X."/>
            <person name="Kuang T."/>
            <person name="Xiang C."/>
            <person name="Zhu J.K."/>
            <person name="Oliver M.J."/>
            <person name="He Y."/>
        </authorList>
    </citation>
    <scope>NUCLEOTIDE SEQUENCE [LARGE SCALE GENOMIC DNA]</scope>
    <source>
        <strain evidence="2">cv. XS01</strain>
    </source>
</reference>
<evidence type="ECO:0000313" key="2">
    <source>
        <dbReference type="Proteomes" id="UP000250235"/>
    </source>
</evidence>
<organism evidence="1 2">
    <name type="scientific">Dorcoceras hygrometricum</name>
    <dbReference type="NCBI Taxonomy" id="472368"/>
    <lineage>
        <taxon>Eukaryota</taxon>
        <taxon>Viridiplantae</taxon>
        <taxon>Streptophyta</taxon>
        <taxon>Embryophyta</taxon>
        <taxon>Tracheophyta</taxon>
        <taxon>Spermatophyta</taxon>
        <taxon>Magnoliopsida</taxon>
        <taxon>eudicotyledons</taxon>
        <taxon>Gunneridae</taxon>
        <taxon>Pentapetalae</taxon>
        <taxon>asterids</taxon>
        <taxon>lamiids</taxon>
        <taxon>Lamiales</taxon>
        <taxon>Gesneriaceae</taxon>
        <taxon>Didymocarpoideae</taxon>
        <taxon>Trichosporeae</taxon>
        <taxon>Loxocarpinae</taxon>
        <taxon>Dorcoceras</taxon>
    </lineage>
</organism>
<proteinExistence type="predicted"/>
<sequence length="91" mass="10378">MLSGEAEIITRSRRDSQELTLLLSHSESCRCTPQEMYRCLLFVTLKQPQGPDVSYCNAMVKSGKALIITTITTSCLTTWNLQNHEKSFEHR</sequence>
<keyword evidence="2" id="KW-1185">Reference proteome</keyword>
<dbReference type="EMBL" id="KQ995682">
    <property type="protein sequence ID" value="KZV46292.1"/>
    <property type="molecule type" value="Genomic_DNA"/>
</dbReference>
<dbReference type="AlphaFoldDB" id="A0A2Z7CGX9"/>
<protein>
    <submittedName>
        <fullName evidence="1">Uncharacterized protein</fullName>
    </submittedName>
</protein>
<gene>
    <name evidence="1" type="ORF">F511_22198</name>
</gene>
<accession>A0A2Z7CGX9</accession>
<evidence type="ECO:0000313" key="1">
    <source>
        <dbReference type="EMBL" id="KZV46292.1"/>
    </source>
</evidence>